<dbReference type="SUPFAM" id="SSF46604">
    <property type="entry name" value="Epsilon subunit of F1F0-ATP synthase C-terminal domain"/>
    <property type="match status" value="1"/>
</dbReference>
<keyword evidence="8" id="KW-0375">Hydrogen ion transport</keyword>
<dbReference type="PANTHER" id="PTHR13822">
    <property type="entry name" value="ATP SYNTHASE DELTA/EPSILON CHAIN"/>
    <property type="match status" value="1"/>
</dbReference>
<keyword evidence="6 8" id="KW-0139">CF(1)</keyword>
<evidence type="ECO:0000259" key="10">
    <source>
        <dbReference type="Pfam" id="PF00401"/>
    </source>
</evidence>
<dbReference type="Pfam" id="PF02823">
    <property type="entry name" value="ATP-synt_DE_N"/>
    <property type="match status" value="1"/>
</dbReference>
<dbReference type="InterPro" id="IPR020547">
    <property type="entry name" value="ATP_synth_F1_esu_C"/>
</dbReference>
<dbReference type="Gene3D" id="2.60.15.10">
    <property type="entry name" value="F0F1 ATP synthase delta/epsilon subunit, N-terminal"/>
    <property type="match status" value="1"/>
</dbReference>
<gene>
    <name evidence="8 12" type="primary">atpC</name>
    <name evidence="12" type="ORF">WMO37_12000</name>
</gene>
<evidence type="ECO:0000313" key="13">
    <source>
        <dbReference type="Proteomes" id="UP001546774"/>
    </source>
</evidence>
<proteinExistence type="inferred from homology"/>
<evidence type="ECO:0000256" key="4">
    <source>
        <dbReference type="ARBA" id="ARBA00023065"/>
    </source>
</evidence>
<evidence type="ECO:0000259" key="11">
    <source>
        <dbReference type="Pfam" id="PF02823"/>
    </source>
</evidence>
<dbReference type="InterPro" id="IPR001469">
    <property type="entry name" value="ATP_synth_F1_dsu/esu"/>
</dbReference>
<accession>A0ABV1H7N6</accession>
<dbReference type="InterPro" id="IPR036794">
    <property type="entry name" value="ATP_F1_dsu/esu_C_sf"/>
</dbReference>
<keyword evidence="4 8" id="KW-0406">Ion transport</keyword>
<dbReference type="EMBL" id="JBBMFS010000011">
    <property type="protein sequence ID" value="MEQ2555717.1"/>
    <property type="molecule type" value="Genomic_DNA"/>
</dbReference>
<evidence type="ECO:0000256" key="5">
    <source>
        <dbReference type="ARBA" id="ARBA00023136"/>
    </source>
</evidence>
<dbReference type="PANTHER" id="PTHR13822:SF10">
    <property type="entry name" value="ATP SYNTHASE EPSILON CHAIN, CHLOROPLASTIC"/>
    <property type="match status" value="1"/>
</dbReference>
<dbReference type="HAMAP" id="MF_00530">
    <property type="entry name" value="ATP_synth_epsil_bac"/>
    <property type="match status" value="1"/>
</dbReference>
<keyword evidence="13" id="KW-1185">Reference proteome</keyword>
<reference evidence="12" key="1">
    <citation type="submission" date="2024-03" db="EMBL/GenBank/DDBJ databases">
        <title>Human intestinal bacterial collection.</title>
        <authorList>
            <person name="Pauvert C."/>
            <person name="Hitch T.C.A."/>
            <person name="Clavel T."/>
        </authorList>
    </citation>
    <scope>NUCLEOTIDE SEQUENCE [LARGE SCALE GENOMIC DNA]</scope>
    <source>
        <strain evidence="12">CLA-AA-H89B</strain>
    </source>
</reference>
<comment type="similarity">
    <text evidence="2 8 9">Belongs to the ATPase epsilon chain family.</text>
</comment>
<comment type="subcellular location">
    <subcellularLocation>
        <location evidence="1 8">Cell membrane</location>
        <topology evidence="1 8">Peripheral membrane protein</topology>
    </subcellularLocation>
</comment>
<dbReference type="Gene3D" id="1.20.5.440">
    <property type="entry name" value="ATP synthase delta/epsilon subunit, C-terminal domain"/>
    <property type="match status" value="1"/>
</dbReference>
<sequence length="134" mass="14819">MADMKTFRLLVNTPDRVFYNDDVTMVELSTTEGEIGVYAEHIPLTSVLVPCVMNIHVDGDVKKAAVHGGIVEILQDKVTVLAEIAEWPEEIDVNRANEAKTRAERRLSSNDPHIDVVRAEAALKRSLARLGAAR</sequence>
<keyword evidence="8" id="KW-1003">Cell membrane</keyword>
<evidence type="ECO:0000256" key="8">
    <source>
        <dbReference type="HAMAP-Rule" id="MF_00530"/>
    </source>
</evidence>
<evidence type="ECO:0000256" key="6">
    <source>
        <dbReference type="ARBA" id="ARBA00023196"/>
    </source>
</evidence>
<dbReference type="NCBIfam" id="TIGR01216">
    <property type="entry name" value="ATP_synt_epsi"/>
    <property type="match status" value="1"/>
</dbReference>
<dbReference type="CDD" id="cd12152">
    <property type="entry name" value="F1-ATPase_delta"/>
    <property type="match status" value="1"/>
</dbReference>
<dbReference type="InterPro" id="IPR020546">
    <property type="entry name" value="ATP_synth_F1_dsu/esu_N"/>
</dbReference>
<keyword evidence="5 8" id="KW-0472">Membrane</keyword>
<keyword evidence="3 8" id="KW-0813">Transport</keyword>
<evidence type="ECO:0000256" key="1">
    <source>
        <dbReference type="ARBA" id="ARBA00004202"/>
    </source>
</evidence>
<feature type="domain" description="ATP synthase epsilon subunit C-terminal" evidence="10">
    <location>
        <begin position="89"/>
        <end position="133"/>
    </location>
</feature>
<organism evidence="12 13">
    <name type="scientific">Lachnospira intestinalis</name>
    <dbReference type="NCBI Taxonomy" id="3133158"/>
    <lineage>
        <taxon>Bacteria</taxon>
        <taxon>Bacillati</taxon>
        <taxon>Bacillota</taxon>
        <taxon>Clostridia</taxon>
        <taxon>Lachnospirales</taxon>
        <taxon>Lachnospiraceae</taxon>
        <taxon>Lachnospira</taxon>
    </lineage>
</organism>
<dbReference type="SUPFAM" id="SSF51344">
    <property type="entry name" value="Epsilon subunit of F1F0-ATP synthase N-terminal domain"/>
    <property type="match status" value="1"/>
</dbReference>
<dbReference type="Proteomes" id="UP001546774">
    <property type="component" value="Unassembled WGS sequence"/>
</dbReference>
<evidence type="ECO:0000256" key="2">
    <source>
        <dbReference type="ARBA" id="ARBA00005712"/>
    </source>
</evidence>
<keyword evidence="7 8" id="KW-0066">ATP synthesis</keyword>
<comment type="caution">
    <text evidence="12">The sequence shown here is derived from an EMBL/GenBank/DDBJ whole genome shotgun (WGS) entry which is preliminary data.</text>
</comment>
<evidence type="ECO:0000256" key="7">
    <source>
        <dbReference type="ARBA" id="ARBA00023310"/>
    </source>
</evidence>
<comment type="subunit">
    <text evidence="8 9">F-type ATPases have 2 components, CF(1) - the catalytic core - and CF(0) - the membrane proton channel. CF(1) has five subunits: alpha(3), beta(3), gamma(1), delta(1), epsilon(1). CF(0) has three main subunits: a, b and c.</text>
</comment>
<protein>
    <recommendedName>
        <fullName evidence="8">ATP synthase epsilon chain</fullName>
    </recommendedName>
    <alternativeName>
        <fullName evidence="8">ATP synthase F1 sector epsilon subunit</fullName>
    </alternativeName>
    <alternativeName>
        <fullName evidence="8">F-ATPase epsilon subunit</fullName>
    </alternativeName>
</protein>
<comment type="function">
    <text evidence="8">Produces ATP from ADP in the presence of a proton gradient across the membrane.</text>
</comment>
<dbReference type="InterPro" id="IPR036771">
    <property type="entry name" value="ATPsynth_dsu/esu_N"/>
</dbReference>
<name>A0ABV1H7N6_9FIRM</name>
<dbReference type="Pfam" id="PF00401">
    <property type="entry name" value="ATP-synt_DE"/>
    <property type="match status" value="1"/>
</dbReference>
<evidence type="ECO:0000313" key="12">
    <source>
        <dbReference type="EMBL" id="MEQ2555717.1"/>
    </source>
</evidence>
<feature type="domain" description="ATP synthase F1 complex delta/epsilon subunit N-terminal" evidence="11">
    <location>
        <begin position="7"/>
        <end position="84"/>
    </location>
</feature>
<evidence type="ECO:0000256" key="3">
    <source>
        <dbReference type="ARBA" id="ARBA00022448"/>
    </source>
</evidence>
<evidence type="ECO:0000256" key="9">
    <source>
        <dbReference type="RuleBase" id="RU003656"/>
    </source>
</evidence>